<evidence type="ECO:0000259" key="2">
    <source>
        <dbReference type="Pfam" id="PF00425"/>
    </source>
</evidence>
<dbReference type="EC" id="2.6.1.85" evidence="3"/>
<sequence length="616" mass="67123">MLPTPPFALFDDNQDAAGDLLLSELRQTLSCERAEDIDATFAAIEAAQAAGHWVALAAAYELGYLLEPRLAPLLPAEREGPLLTAWVFARGERRSAAQTADDIAATLAPLDEHQRLAGLVDLTPTLDAGRYRTAVERIRALIHAGDCYQVNYTFALAGRSYGAPLALYERLRRAQPVRYGAYIEDGQRRLLSRSPELFIERRGRRLVCRPMKGTAPRASDPQALAESAKNRAENVMIVDLIRNDLGRLAPPGGVRVEALCEIEAYPSVWQMTSTVSAEPVTAGLCDIFRALFPCGSVTGAPRIRAMEIIRELEAQPRGVYCGAIGWLAPDGDFRFNVPIRTLAIDGRGGARLGIGSGIVADSDPDDEWSECLLKGSFVHREPPGFALIETLRCDPAEAEPYPLFERHLARLARSARALGFACDLPAARAALLRQADGLAGPQRVRLQLEADGTFAITAAPLDDLPDAVSVTLSTSPLRANDPLLRHKTTARSLYDRELAQAMAAGYFDLLYFNERGELCEGARSSVFVELDGQLWTPPLTCGLLDGVWRRKMLDEGRARERVLTLADLRAASALYLGNALRGLLQVRLARISHTGTSRGGRGAAVVRRTDRSTPKA</sequence>
<dbReference type="PRINTS" id="PR00095">
    <property type="entry name" value="ANTSNTHASEI"/>
</dbReference>
<reference evidence="4" key="1">
    <citation type="submission" date="2023-07" db="EMBL/GenBank/DDBJ databases">
        <title>Thauera sp. CAU 1555 isolated from sand of Yaerae Beach.</title>
        <authorList>
            <person name="Kim W."/>
        </authorList>
    </citation>
    <scope>NUCLEOTIDE SEQUENCE [LARGE SCALE GENOMIC DNA]</scope>
    <source>
        <strain evidence="4">CAU 1555</strain>
    </source>
</reference>
<accession>A0ABR9BB28</accession>
<dbReference type="Pfam" id="PF00425">
    <property type="entry name" value="Chorismate_bind"/>
    <property type="match status" value="1"/>
</dbReference>
<feature type="compositionally biased region" description="Basic and acidic residues" evidence="1">
    <location>
        <begin position="607"/>
        <end position="616"/>
    </location>
</feature>
<dbReference type="InterPro" id="IPR036038">
    <property type="entry name" value="Aminotransferase-like"/>
</dbReference>
<keyword evidence="3" id="KW-0032">Aminotransferase</keyword>
<protein>
    <submittedName>
        <fullName evidence="3">Aminodeoxychorismate synthase component I</fullName>
        <ecNumber evidence="3">2.6.1.85</ecNumber>
    </submittedName>
</protein>
<dbReference type="SUPFAM" id="SSF56752">
    <property type="entry name" value="D-aminoacid aminotransferase-like PLP-dependent enzymes"/>
    <property type="match status" value="1"/>
</dbReference>
<dbReference type="InterPro" id="IPR005802">
    <property type="entry name" value="ADC_synth_comp_1"/>
</dbReference>
<dbReference type="PANTHER" id="PTHR11236:SF50">
    <property type="entry name" value="AMINODEOXYCHORISMATE SYNTHASE COMPONENT 1"/>
    <property type="match status" value="1"/>
</dbReference>
<proteinExistence type="predicted"/>
<gene>
    <name evidence="3" type="primary">pabB</name>
    <name evidence="3" type="ORF">IFO67_05930</name>
</gene>
<dbReference type="Pfam" id="PF01063">
    <property type="entry name" value="Aminotran_4"/>
    <property type="match status" value="1"/>
</dbReference>
<evidence type="ECO:0000256" key="1">
    <source>
        <dbReference type="SAM" id="MobiDB-lite"/>
    </source>
</evidence>
<evidence type="ECO:0000313" key="4">
    <source>
        <dbReference type="Proteomes" id="UP000603602"/>
    </source>
</evidence>
<dbReference type="Proteomes" id="UP000603602">
    <property type="component" value="Unassembled WGS sequence"/>
</dbReference>
<dbReference type="InterPro" id="IPR005801">
    <property type="entry name" value="ADC_synthase"/>
</dbReference>
<feature type="region of interest" description="Disordered" evidence="1">
    <location>
        <begin position="594"/>
        <end position="616"/>
    </location>
</feature>
<evidence type="ECO:0000313" key="3">
    <source>
        <dbReference type="EMBL" id="MBD8502416.1"/>
    </source>
</evidence>
<feature type="domain" description="Chorismate-utilising enzyme C-terminal" evidence="2">
    <location>
        <begin position="130"/>
        <end position="374"/>
    </location>
</feature>
<dbReference type="SUPFAM" id="SSF56322">
    <property type="entry name" value="ADC synthase"/>
    <property type="match status" value="1"/>
</dbReference>
<dbReference type="Gene3D" id="3.20.10.10">
    <property type="entry name" value="D-amino Acid Aminotransferase, subunit A, domain 2"/>
    <property type="match status" value="1"/>
</dbReference>
<keyword evidence="4" id="KW-1185">Reference proteome</keyword>
<dbReference type="InterPro" id="IPR019999">
    <property type="entry name" value="Anth_synth_I-like"/>
</dbReference>
<dbReference type="InterPro" id="IPR043131">
    <property type="entry name" value="BCAT-like_N"/>
</dbReference>
<keyword evidence="3" id="KW-0808">Transferase</keyword>
<comment type="caution">
    <text evidence="3">The sequence shown here is derived from an EMBL/GenBank/DDBJ whole genome shotgun (WGS) entry which is preliminary data.</text>
</comment>
<dbReference type="NCBIfam" id="TIGR00553">
    <property type="entry name" value="pabB"/>
    <property type="match status" value="1"/>
</dbReference>
<dbReference type="InterPro" id="IPR043132">
    <property type="entry name" value="BCAT-like_C"/>
</dbReference>
<name>A0ABR9BB28_9RHOO</name>
<dbReference type="Gene3D" id="3.30.470.10">
    <property type="match status" value="1"/>
</dbReference>
<dbReference type="EMBL" id="JACYTO010000001">
    <property type="protein sequence ID" value="MBD8502416.1"/>
    <property type="molecule type" value="Genomic_DNA"/>
</dbReference>
<dbReference type="RefSeq" id="WP_187717199.1">
    <property type="nucleotide sequence ID" value="NZ_JACTAH010000001.1"/>
</dbReference>
<dbReference type="GO" id="GO:0046820">
    <property type="term" value="F:4-amino-4-deoxychorismate synthase activity"/>
    <property type="evidence" value="ECO:0007669"/>
    <property type="project" value="UniProtKB-EC"/>
</dbReference>
<dbReference type="Gene3D" id="3.60.120.10">
    <property type="entry name" value="Anthranilate synthase"/>
    <property type="match status" value="1"/>
</dbReference>
<dbReference type="InterPro" id="IPR001544">
    <property type="entry name" value="Aminotrans_IV"/>
</dbReference>
<dbReference type="InterPro" id="IPR015890">
    <property type="entry name" value="Chorismate_C"/>
</dbReference>
<organism evidence="3 4">
    <name type="scientific">Thauera sedimentorum</name>
    <dbReference type="NCBI Taxonomy" id="2767595"/>
    <lineage>
        <taxon>Bacteria</taxon>
        <taxon>Pseudomonadati</taxon>
        <taxon>Pseudomonadota</taxon>
        <taxon>Betaproteobacteria</taxon>
        <taxon>Rhodocyclales</taxon>
        <taxon>Zoogloeaceae</taxon>
        <taxon>Thauera</taxon>
    </lineage>
</organism>
<dbReference type="PANTHER" id="PTHR11236">
    <property type="entry name" value="AMINOBENZOATE/ANTHRANILATE SYNTHASE"/>
    <property type="match status" value="1"/>
</dbReference>